<dbReference type="PANTHER" id="PTHR37166:SF1">
    <property type="entry name" value="PROTEIN FLAG"/>
    <property type="match status" value="1"/>
</dbReference>
<proteinExistence type="predicted"/>
<dbReference type="NCBIfam" id="NF005834">
    <property type="entry name" value="PRK07738.1"/>
    <property type="match status" value="1"/>
</dbReference>
<dbReference type="RefSeq" id="WP_193534525.1">
    <property type="nucleotide sequence ID" value="NZ_JADCLJ010000007.1"/>
</dbReference>
<protein>
    <submittedName>
        <fullName evidence="1">Flagellar protein FlaG</fullName>
    </submittedName>
</protein>
<keyword evidence="1" id="KW-0282">Flagellum</keyword>
<dbReference type="SUPFAM" id="SSF160214">
    <property type="entry name" value="FlaG-like"/>
    <property type="match status" value="1"/>
</dbReference>
<dbReference type="InterPro" id="IPR005186">
    <property type="entry name" value="FlaG"/>
</dbReference>
<organism evidence="1 2">
    <name type="scientific">Litchfieldia luteola</name>
    <dbReference type="NCBI Taxonomy" id="682179"/>
    <lineage>
        <taxon>Bacteria</taxon>
        <taxon>Bacillati</taxon>
        <taxon>Bacillota</taxon>
        <taxon>Bacilli</taxon>
        <taxon>Bacillales</taxon>
        <taxon>Bacillaceae</taxon>
        <taxon>Litchfieldia</taxon>
    </lineage>
</organism>
<reference evidence="1 2" key="1">
    <citation type="submission" date="2020-10" db="EMBL/GenBank/DDBJ databases">
        <title>Bacillus sp. HD4P25, an endophyte from a halophyte.</title>
        <authorList>
            <person name="Sun J.-Q."/>
        </authorList>
    </citation>
    <scope>NUCLEOTIDE SEQUENCE [LARGE SCALE GENOMIC DNA]</scope>
    <source>
        <strain evidence="1 2">YIM 93174</strain>
    </source>
</reference>
<keyword evidence="2" id="KW-1185">Reference proteome</keyword>
<comment type="caution">
    <text evidence="1">The sequence shown here is derived from an EMBL/GenBank/DDBJ whole genome shotgun (WGS) entry which is preliminary data.</text>
</comment>
<name>A0ABR9QFM7_9BACI</name>
<dbReference type="PANTHER" id="PTHR37166">
    <property type="entry name" value="PROTEIN FLAG"/>
    <property type="match status" value="1"/>
</dbReference>
<dbReference type="Gene3D" id="3.30.160.170">
    <property type="entry name" value="FlaG-like"/>
    <property type="match status" value="1"/>
</dbReference>
<gene>
    <name evidence="1" type="primary">flaG</name>
    <name evidence="1" type="ORF">IMZ08_03130</name>
</gene>
<keyword evidence="1" id="KW-0966">Cell projection</keyword>
<dbReference type="EMBL" id="JADCLJ010000007">
    <property type="protein sequence ID" value="MBE4907049.1"/>
    <property type="molecule type" value="Genomic_DNA"/>
</dbReference>
<dbReference type="Proteomes" id="UP001516662">
    <property type="component" value="Unassembled WGS sequence"/>
</dbReference>
<evidence type="ECO:0000313" key="2">
    <source>
        <dbReference type="Proteomes" id="UP001516662"/>
    </source>
</evidence>
<accession>A0ABR9QFM7</accession>
<evidence type="ECO:0000313" key="1">
    <source>
        <dbReference type="EMBL" id="MBE4907049.1"/>
    </source>
</evidence>
<dbReference type="Pfam" id="PF03646">
    <property type="entry name" value="FlaG"/>
    <property type="match status" value="1"/>
</dbReference>
<dbReference type="InterPro" id="IPR035924">
    <property type="entry name" value="FlaG-like_sf"/>
</dbReference>
<sequence length="122" mass="14111">MSIERISSNSTVNNNIDLVRYQTKPIEVIDLEAVKEISKKETDDKQKISKESVQDIIDSMNDFLQPTQTSLKFQLHEKLQEYYVSIVDNKTQEVVREIPSKKLLDVYAAMTEFVGLMVDKKI</sequence>
<keyword evidence="1" id="KW-0969">Cilium</keyword>